<reference evidence="2" key="2">
    <citation type="submission" date="2021-08" db="EMBL/GenBank/DDBJ databases">
        <authorList>
            <person name="Eriksson T."/>
        </authorList>
    </citation>
    <scope>NUCLEOTIDE SEQUENCE</scope>
    <source>
        <strain evidence="2">Stoneville</strain>
        <tissue evidence="2">Whole head</tissue>
    </source>
</reference>
<feature type="region of interest" description="Disordered" evidence="1">
    <location>
        <begin position="170"/>
        <end position="194"/>
    </location>
</feature>
<accession>A0A8J6HR29</accession>
<organism evidence="2 3">
    <name type="scientific">Tenebrio molitor</name>
    <name type="common">Yellow mealworm beetle</name>
    <dbReference type="NCBI Taxonomy" id="7067"/>
    <lineage>
        <taxon>Eukaryota</taxon>
        <taxon>Metazoa</taxon>
        <taxon>Ecdysozoa</taxon>
        <taxon>Arthropoda</taxon>
        <taxon>Hexapoda</taxon>
        <taxon>Insecta</taxon>
        <taxon>Pterygota</taxon>
        <taxon>Neoptera</taxon>
        <taxon>Endopterygota</taxon>
        <taxon>Coleoptera</taxon>
        <taxon>Polyphaga</taxon>
        <taxon>Cucujiformia</taxon>
        <taxon>Tenebrionidae</taxon>
        <taxon>Tenebrio</taxon>
    </lineage>
</organism>
<name>A0A8J6HR29_TENMO</name>
<keyword evidence="3" id="KW-1185">Reference proteome</keyword>
<proteinExistence type="predicted"/>
<comment type="caution">
    <text evidence="2">The sequence shown here is derived from an EMBL/GenBank/DDBJ whole genome shotgun (WGS) entry which is preliminary data.</text>
</comment>
<evidence type="ECO:0000256" key="1">
    <source>
        <dbReference type="SAM" id="MobiDB-lite"/>
    </source>
</evidence>
<protein>
    <submittedName>
        <fullName evidence="2">Uncharacterized protein</fullName>
    </submittedName>
</protein>
<dbReference type="AlphaFoldDB" id="A0A8J6HR29"/>
<gene>
    <name evidence="2" type="ORF">GEV33_004672</name>
</gene>
<dbReference type="EMBL" id="JABDTM020018342">
    <property type="protein sequence ID" value="KAH0818118.1"/>
    <property type="molecule type" value="Genomic_DNA"/>
</dbReference>
<dbReference type="Proteomes" id="UP000719412">
    <property type="component" value="Unassembled WGS sequence"/>
</dbReference>
<evidence type="ECO:0000313" key="3">
    <source>
        <dbReference type="Proteomes" id="UP000719412"/>
    </source>
</evidence>
<reference evidence="2" key="1">
    <citation type="journal article" date="2020" name="J Insects Food Feed">
        <title>The yellow mealworm (Tenebrio molitor) genome: a resource for the emerging insects as food and feed industry.</title>
        <authorList>
            <person name="Eriksson T."/>
            <person name="Andere A."/>
            <person name="Kelstrup H."/>
            <person name="Emery V."/>
            <person name="Picard C."/>
        </authorList>
    </citation>
    <scope>NUCLEOTIDE SEQUENCE</scope>
    <source>
        <strain evidence="2">Stoneville</strain>
        <tissue evidence="2">Whole head</tissue>
    </source>
</reference>
<evidence type="ECO:0000313" key="2">
    <source>
        <dbReference type="EMBL" id="KAH0818118.1"/>
    </source>
</evidence>
<sequence length="194" mass="21521">MDVGSEVGEASCRPYYPAGRIKQRQHHMLRAMGGGVSPKENASVCCNCPPKCEPEESLQVIEVIYSEEDFARLLVCSPSRKSPDFLAYRPKLIRLIADREQAAMGPPCNGVDWYKRGTVGSRGLRPVAPSLTPSLSAFRNELLNYKSARHRGDLIISYEQDHTHQTALTPQHAITDGGKREGSCLGGRGWKRIR</sequence>